<dbReference type="PANTHER" id="PTHR43424:SF1">
    <property type="entry name" value="LOCUS PUTATIVE PROTEIN 1-RELATED"/>
    <property type="match status" value="1"/>
</dbReference>
<name>A0A0P0YRH4_9ENTR</name>
<feature type="transmembrane region" description="Helical" evidence="5">
    <location>
        <begin position="325"/>
        <end position="350"/>
    </location>
</feature>
<feature type="transmembrane region" description="Helical" evidence="5">
    <location>
        <begin position="362"/>
        <end position="390"/>
    </location>
</feature>
<feature type="transmembrane region" description="Helical" evidence="5">
    <location>
        <begin position="83"/>
        <end position="112"/>
    </location>
</feature>
<protein>
    <submittedName>
        <fullName evidence="6">Flippase</fullName>
    </submittedName>
</protein>
<feature type="transmembrane region" description="Helical" evidence="5">
    <location>
        <begin position="261"/>
        <end position="278"/>
    </location>
</feature>
<evidence type="ECO:0000256" key="4">
    <source>
        <dbReference type="ARBA" id="ARBA00023136"/>
    </source>
</evidence>
<dbReference type="PANTHER" id="PTHR43424">
    <property type="entry name" value="LOCUS PUTATIVE PROTEIN 1-RELATED"/>
    <property type="match status" value="1"/>
</dbReference>
<evidence type="ECO:0000313" key="6">
    <source>
        <dbReference type="EMBL" id="BAT23901.1"/>
    </source>
</evidence>
<feature type="transmembrane region" description="Helical" evidence="5">
    <location>
        <begin position="12"/>
        <end position="30"/>
    </location>
</feature>
<keyword evidence="2 5" id="KW-0812">Transmembrane</keyword>
<evidence type="ECO:0000256" key="5">
    <source>
        <dbReference type="SAM" id="Phobius"/>
    </source>
</evidence>
<reference evidence="6" key="1">
    <citation type="submission" date="2014-04" db="EMBL/GenBank/DDBJ databases">
        <authorList>
            <person name="Harrison E."/>
        </authorList>
    </citation>
    <scope>NUCLEOTIDE SEQUENCE</scope>
    <source>
        <strain evidence="6">1196</strain>
    </source>
</reference>
<evidence type="ECO:0000256" key="2">
    <source>
        <dbReference type="ARBA" id="ARBA00022692"/>
    </source>
</evidence>
<evidence type="ECO:0000256" key="1">
    <source>
        <dbReference type="ARBA" id="ARBA00004141"/>
    </source>
</evidence>
<feature type="transmembrane region" description="Helical" evidence="5">
    <location>
        <begin position="410"/>
        <end position="429"/>
    </location>
</feature>
<keyword evidence="4 5" id="KW-0472">Membrane</keyword>
<keyword evidence="3 5" id="KW-1133">Transmembrane helix</keyword>
<feature type="transmembrane region" description="Helical" evidence="5">
    <location>
        <begin position="118"/>
        <end position="139"/>
    </location>
</feature>
<dbReference type="GO" id="GO:0016020">
    <property type="term" value="C:membrane"/>
    <property type="evidence" value="ECO:0007669"/>
    <property type="project" value="UniProtKB-SubCell"/>
</dbReference>
<feature type="transmembrane region" description="Helical" evidence="5">
    <location>
        <begin position="175"/>
        <end position="194"/>
    </location>
</feature>
<evidence type="ECO:0000256" key="3">
    <source>
        <dbReference type="ARBA" id="ARBA00022989"/>
    </source>
</evidence>
<feature type="transmembrane region" description="Helical" evidence="5">
    <location>
        <begin position="151"/>
        <end position="169"/>
    </location>
</feature>
<dbReference type="AlphaFoldDB" id="A0A0P0YRH4"/>
<accession>A0A0P0YRH4</accession>
<reference evidence="6" key="2">
    <citation type="journal article" date="2015" name="Sci. Rep.">
        <title>Genetic analysis of capsular polysaccharide synthesis gene clusters in 79 capsular types of Klebsiella spp.</title>
        <authorList>
            <person name="Pan Y.J."/>
            <person name="Lin T.L."/>
            <person name="Chen C.T."/>
            <person name="Chen Y.Y."/>
            <person name="Hsieh P.F."/>
            <person name="Hsu C.R."/>
            <person name="Wu M.C."/>
            <person name="Wang J.T."/>
        </authorList>
    </citation>
    <scope>NUCLEOTIDE SEQUENCE</scope>
    <source>
        <strain evidence="6">1196</strain>
    </source>
</reference>
<organism evidence="6">
    <name type="scientific">Klebsiella sp. 1196</name>
    <dbReference type="NCBI Taxonomy" id="1497822"/>
    <lineage>
        <taxon>Bacteria</taxon>
        <taxon>Pseudomonadati</taxon>
        <taxon>Pseudomonadota</taxon>
        <taxon>Gammaproteobacteria</taxon>
        <taxon>Enterobacterales</taxon>
        <taxon>Enterobacteriaceae</taxon>
        <taxon>Klebsiella/Raoultella group</taxon>
        <taxon>Klebsiella</taxon>
    </lineage>
</organism>
<comment type="subcellular location">
    <subcellularLocation>
        <location evidence="1">Membrane</location>
        <topology evidence="1">Multi-pass membrane protein</topology>
    </subcellularLocation>
</comment>
<sequence>MKKYVYNATWIFAEKIARVIITFITFAFISRQLGPADTGILSFSQSLVIMLLCVTNLGLDSILISEFSNDKPEHHNGKKNEDFIYSTVMIAKFSISFVCVIVCLLILLVANISFNNKLIFILSLISLVFQSNSTFYAYFQAKSKALLLAKFSFFAIIISTVFKVILLYFHANVYWFSFSFSFDVIVLFYLLLIGMRHQNKYISFSYFRRDVLFDLLKKSYPIILSSLLVVLYTRLDQVMILKMMGSESLGIFSVAVKISESYSFIPVAVVTAFFPLIINNNNNDDDIRTYFDLVFASAFFSALLVILFSWLFLEDIFGPAYAGSFSVLSITVFSTVFAVMGAASTNYLVVINLTYMRLIRAIAGLIVNFILNIILIPRIGIVGAAYASLFSQFFSGFLANGLNKRTWLCFKLQFLSVVTLGIPGIVSLLNKTMKEKKSESIN</sequence>
<gene>
    <name evidence="6" type="primary">wzx</name>
</gene>
<feature type="transmembrane region" description="Helical" evidence="5">
    <location>
        <begin position="42"/>
        <end position="63"/>
    </location>
</feature>
<dbReference type="EMBL" id="AB924585">
    <property type="protein sequence ID" value="BAT23901.1"/>
    <property type="molecule type" value="Genomic_DNA"/>
</dbReference>
<feature type="transmembrane region" description="Helical" evidence="5">
    <location>
        <begin position="290"/>
        <end position="313"/>
    </location>
</feature>
<dbReference type="InterPro" id="IPR002797">
    <property type="entry name" value="Polysacc_synth"/>
</dbReference>
<dbReference type="InterPro" id="IPR052556">
    <property type="entry name" value="PolySynth_Transporter"/>
</dbReference>
<dbReference type="Pfam" id="PF01943">
    <property type="entry name" value="Polysacc_synt"/>
    <property type="match status" value="1"/>
</dbReference>
<proteinExistence type="predicted"/>
<feature type="transmembrane region" description="Helical" evidence="5">
    <location>
        <begin position="215"/>
        <end position="235"/>
    </location>
</feature>
<dbReference type="CDD" id="cd13128">
    <property type="entry name" value="MATE_Wzx_like"/>
    <property type="match status" value="1"/>
</dbReference>